<feature type="compositionally biased region" description="Low complexity" evidence="1">
    <location>
        <begin position="16"/>
        <end position="27"/>
    </location>
</feature>
<accession>A0AAE3T1M8</accession>
<dbReference type="RefSeq" id="WP_184851802.1">
    <property type="nucleotide sequence ID" value="NZ_JABZEH010000002.1"/>
</dbReference>
<organism evidence="2 3">
    <name type="scientific">Ralstonia solanacearum</name>
    <name type="common">Pseudomonas solanacearum</name>
    <dbReference type="NCBI Taxonomy" id="305"/>
    <lineage>
        <taxon>Bacteria</taxon>
        <taxon>Pseudomonadati</taxon>
        <taxon>Pseudomonadota</taxon>
        <taxon>Betaproteobacteria</taxon>
        <taxon>Burkholderiales</taxon>
        <taxon>Burkholderiaceae</taxon>
        <taxon>Ralstonia</taxon>
        <taxon>Ralstonia solanacearum species complex</taxon>
    </lineage>
</organism>
<dbReference type="AlphaFoldDB" id="A0AAE3T1M8"/>
<feature type="region of interest" description="Disordered" evidence="1">
    <location>
        <begin position="1"/>
        <end position="67"/>
    </location>
</feature>
<gene>
    <name evidence="2" type="ORF">LBW55_00630</name>
</gene>
<evidence type="ECO:0000313" key="2">
    <source>
        <dbReference type="EMBL" id="MDB0520121.1"/>
    </source>
</evidence>
<sequence length="473" mass="50300">MGDTGRIGANIAPRISSTPSVGTSSPPAQERPTARSGAAPSGLLANLPKRDRASRVSGGETSSHGRLAGSLGKLASALCFAPRALAEAAQSSRSKRRTFTLATESQSRSVAAVLDWVHTAHVVFHQVQADAAVNRSCRLSPAAADRVPHLAGNLSAMRIEGGNELALADNSGLHADRLSNTRVLGLSPEAVAGLNDVKHPAWPVEVQVLTPRVATVSATTMARLGIARGAIDVVKALLPYGAGNQIKDIARTNGESYVRAALADAEGRKSQPRYSKPDRYIGYASAAIKWQAGFCDQHAAIAFALLGAHPDLMHAQVDYVRHGTLDHTLVVIRGARPEEDIVVDPWAVFAVPALAGDVSERLGTLGARPSEASRVLLVNSKPAGKQLPALDLAGLRQRARAPATRDALAVYRERFIHIEPGRALAGYLTDKERPAVFDVPYNGNPNVHYRVADAEESAVFRLDMQRMAARSRF</sequence>
<reference evidence="2" key="1">
    <citation type="submission" date="2021-09" db="EMBL/GenBank/DDBJ databases">
        <title>Genomic analysis of Ralstonia spp.</title>
        <authorList>
            <person name="Aburjaile F."/>
            <person name="Ariute J.C."/>
            <person name="Pais A.K.L."/>
            <person name="Albuquerque G.M.R."/>
            <person name="Silva A.M.F."/>
            <person name="Brenig B."/>
            <person name="Azevedo V."/>
            <person name="Matiuzzi M."/>
            <person name="Ramos R."/>
            <person name="Goes-Neto A."/>
            <person name="Soares S."/>
            <person name="Iseppon A.M.B."/>
            <person name="Souza E."/>
            <person name="Gama M."/>
        </authorList>
    </citation>
    <scope>NUCLEOTIDE SEQUENCE</scope>
    <source>
        <strain evidence="2">B4</strain>
    </source>
</reference>
<comment type="caution">
    <text evidence="2">The sequence shown here is derived from an EMBL/GenBank/DDBJ whole genome shotgun (WGS) entry which is preliminary data.</text>
</comment>
<evidence type="ECO:0000256" key="1">
    <source>
        <dbReference type="SAM" id="MobiDB-lite"/>
    </source>
</evidence>
<evidence type="ECO:0000313" key="3">
    <source>
        <dbReference type="Proteomes" id="UP001143674"/>
    </source>
</evidence>
<dbReference type="Proteomes" id="UP001143674">
    <property type="component" value="Unassembled WGS sequence"/>
</dbReference>
<proteinExistence type="predicted"/>
<protein>
    <submittedName>
        <fullName evidence="2">Type III effector protein</fullName>
    </submittedName>
</protein>
<dbReference type="EMBL" id="JAIVEX010000001">
    <property type="protein sequence ID" value="MDB0520121.1"/>
    <property type="molecule type" value="Genomic_DNA"/>
</dbReference>
<name>A0AAE3T1M8_RALSL</name>